<organism evidence="3 4">
    <name type="scientific">Deinococcus carri</name>
    <dbReference type="NCBI Taxonomy" id="1211323"/>
    <lineage>
        <taxon>Bacteria</taxon>
        <taxon>Thermotogati</taxon>
        <taxon>Deinococcota</taxon>
        <taxon>Deinococci</taxon>
        <taxon>Deinococcales</taxon>
        <taxon>Deinococcaceae</taxon>
        <taxon>Deinococcus</taxon>
    </lineage>
</organism>
<gene>
    <name evidence="3" type="ORF">Dcar01_03153</name>
</gene>
<feature type="signal peptide" evidence="2">
    <location>
        <begin position="1"/>
        <end position="27"/>
    </location>
</feature>
<proteinExistence type="predicted"/>
<comment type="caution">
    <text evidence="3">The sequence shown here is derived from an EMBL/GenBank/DDBJ whole genome shotgun (WGS) entry which is preliminary data.</text>
</comment>
<evidence type="ECO:0000256" key="1">
    <source>
        <dbReference type="SAM" id="MobiDB-lite"/>
    </source>
</evidence>
<keyword evidence="2" id="KW-0732">Signal</keyword>
<name>A0ABP9WCR5_9DEIO</name>
<dbReference type="EMBL" id="BAABRP010000017">
    <property type="protein sequence ID" value="GAA5514398.1"/>
    <property type="molecule type" value="Genomic_DNA"/>
</dbReference>
<sequence>MPAMREVSKVVRLAGLCLTGVLSMAGAQSTPPAPATAAPATATPARAATTPTVAGNTARAVSSVAVGISGTVKGQIVSCPRTLKVSSAAVCLYVPGTPNTLRPLIRGQLGTRALGDWKTAASGKASSLLVSGTAGGPVGAYVLMAPLTDKETLLVVDVAQASAPAAAQAARPAPAGVVKGQPYVLGRDLVGVVNVTSLGGGKFRLNRGNEAPLTVTVGQKAAQLGTGNVELPLVPATDGQNLIFPLAGLRALGCTFTPAGANVTVACGTASVGLKPIVF</sequence>
<evidence type="ECO:0000313" key="4">
    <source>
        <dbReference type="Proteomes" id="UP001401887"/>
    </source>
</evidence>
<evidence type="ECO:0000313" key="3">
    <source>
        <dbReference type="EMBL" id="GAA5514398.1"/>
    </source>
</evidence>
<feature type="compositionally biased region" description="Low complexity" evidence="1">
    <location>
        <begin position="35"/>
        <end position="52"/>
    </location>
</feature>
<accession>A0ABP9WCR5</accession>
<protein>
    <recommendedName>
        <fullName evidence="5">Secreted protein</fullName>
    </recommendedName>
</protein>
<evidence type="ECO:0000256" key="2">
    <source>
        <dbReference type="SAM" id="SignalP"/>
    </source>
</evidence>
<keyword evidence="4" id="KW-1185">Reference proteome</keyword>
<reference evidence="3 4" key="1">
    <citation type="submission" date="2024-02" db="EMBL/GenBank/DDBJ databases">
        <title>Deinococcus carri NBRC 110142.</title>
        <authorList>
            <person name="Ichikawa N."/>
            <person name="Katano-Makiyama Y."/>
            <person name="Hidaka K."/>
        </authorList>
    </citation>
    <scope>NUCLEOTIDE SEQUENCE [LARGE SCALE GENOMIC DNA]</scope>
    <source>
        <strain evidence="3 4">NBRC 110142</strain>
    </source>
</reference>
<feature type="chain" id="PRO_5046455808" description="Secreted protein" evidence="2">
    <location>
        <begin position="28"/>
        <end position="279"/>
    </location>
</feature>
<evidence type="ECO:0008006" key="5">
    <source>
        <dbReference type="Google" id="ProtNLM"/>
    </source>
</evidence>
<feature type="region of interest" description="Disordered" evidence="1">
    <location>
        <begin position="28"/>
        <end position="53"/>
    </location>
</feature>
<dbReference type="Proteomes" id="UP001401887">
    <property type="component" value="Unassembled WGS sequence"/>
</dbReference>